<feature type="region of interest" description="Disordered" evidence="1">
    <location>
        <begin position="225"/>
        <end position="381"/>
    </location>
</feature>
<comment type="caution">
    <text evidence="3">The sequence shown here is derived from an EMBL/GenBank/DDBJ whole genome shotgun (WGS) entry which is preliminary data.</text>
</comment>
<evidence type="ECO:0000256" key="2">
    <source>
        <dbReference type="SAM" id="Phobius"/>
    </source>
</evidence>
<dbReference type="PANTHER" id="PTHR24216:SF65">
    <property type="entry name" value="PAXILLIN-LIKE PROTEIN 1"/>
    <property type="match status" value="1"/>
</dbReference>
<evidence type="ECO:0000313" key="3">
    <source>
        <dbReference type="EMBL" id="MBB5075428.1"/>
    </source>
</evidence>
<feature type="compositionally biased region" description="Low complexity" evidence="1">
    <location>
        <begin position="314"/>
        <end position="329"/>
    </location>
</feature>
<protein>
    <submittedName>
        <fullName evidence="3">Uncharacterized protein</fullName>
    </submittedName>
</protein>
<keyword evidence="2" id="KW-1133">Transmembrane helix</keyword>
<dbReference type="PANTHER" id="PTHR24216">
    <property type="entry name" value="PAXILLIN-RELATED"/>
    <property type="match status" value="1"/>
</dbReference>
<evidence type="ECO:0000313" key="4">
    <source>
        <dbReference type="Proteomes" id="UP000568380"/>
    </source>
</evidence>
<dbReference type="RefSeq" id="WP_184958514.1">
    <property type="nucleotide sequence ID" value="NZ_JACHIN010000001.1"/>
</dbReference>
<feature type="compositionally biased region" description="Pro residues" evidence="1">
    <location>
        <begin position="231"/>
        <end position="313"/>
    </location>
</feature>
<reference evidence="3 4" key="1">
    <citation type="submission" date="2020-08" db="EMBL/GenBank/DDBJ databases">
        <title>Genomic Encyclopedia of Type Strains, Phase IV (KMG-IV): sequencing the most valuable type-strain genomes for metagenomic binning, comparative biology and taxonomic classification.</title>
        <authorList>
            <person name="Goeker M."/>
        </authorList>
    </citation>
    <scope>NUCLEOTIDE SEQUENCE [LARGE SCALE GENOMIC DNA]</scope>
    <source>
        <strain evidence="3 4">DSM 45385</strain>
    </source>
</reference>
<feature type="compositionally biased region" description="Low complexity" evidence="1">
    <location>
        <begin position="353"/>
        <end position="371"/>
    </location>
</feature>
<keyword evidence="4" id="KW-1185">Reference proteome</keyword>
<feature type="transmembrane region" description="Helical" evidence="2">
    <location>
        <begin position="128"/>
        <end position="152"/>
    </location>
</feature>
<organism evidence="3 4">
    <name type="scientific">Nonomuraea endophytica</name>
    <dbReference type="NCBI Taxonomy" id="714136"/>
    <lineage>
        <taxon>Bacteria</taxon>
        <taxon>Bacillati</taxon>
        <taxon>Actinomycetota</taxon>
        <taxon>Actinomycetes</taxon>
        <taxon>Streptosporangiales</taxon>
        <taxon>Streptosporangiaceae</taxon>
        <taxon>Nonomuraea</taxon>
    </lineage>
</organism>
<evidence type="ECO:0000256" key="1">
    <source>
        <dbReference type="SAM" id="MobiDB-lite"/>
    </source>
</evidence>
<keyword evidence="2" id="KW-0812">Transmembrane</keyword>
<accession>A0A7W8EDI4</accession>
<proteinExistence type="predicted"/>
<gene>
    <name evidence="3" type="ORF">HNR40_000874</name>
</gene>
<sequence>MSSLRSGLTVLSWSSGELLISPSSVRLTPAALFHYRYEQTTIGANGLPTYELTVTGLAVLDQDGLVLADLPGDWEGVAAFAQEGGVPVHAALDAPAARVRAVLAARAPGWRRIVGVPPAPLAPWRKPVAIGLGVVALGVMIYLTSTGFWYVWRGFSTIGRLLIDVAEIKWLIFLFSPLLLFLAPVRERLTRRSVHKGLIVGSTGGLHLKLTSGTLYINRGPQTLAALPTTPHHPLPTPITPTPSSPTPPTPAPSTPAPLTPSPPAPPTPAPSTPAPSTPAPSTPAPSTPAPSTPAPSTPAPLDPSTPTCPTPAEPLLSPVAESPPSSVAELPPSPAAEARNAQLPEALPPSTPASASPADPAPIPDAQAPSNPVDRPEPEGRAEGLAARLFLYRYRDLAGLVVLDADGHPVHHLPGPWSPEHVNRFAARHNLPLEIRTLTHDEYLALTTQSTDATT</sequence>
<name>A0A7W8EDI4_9ACTN</name>
<dbReference type="AlphaFoldDB" id="A0A7W8EDI4"/>
<keyword evidence="2" id="KW-0472">Membrane</keyword>
<dbReference type="Proteomes" id="UP000568380">
    <property type="component" value="Unassembled WGS sequence"/>
</dbReference>
<feature type="transmembrane region" description="Helical" evidence="2">
    <location>
        <begin position="158"/>
        <end position="183"/>
    </location>
</feature>
<dbReference type="EMBL" id="JACHIN010000001">
    <property type="protein sequence ID" value="MBB5075428.1"/>
    <property type="molecule type" value="Genomic_DNA"/>
</dbReference>